<dbReference type="PANTHER" id="PTHR47326:SF1">
    <property type="entry name" value="HTH PSQ-TYPE DOMAIN-CONTAINING PROTEIN"/>
    <property type="match status" value="1"/>
</dbReference>
<evidence type="ECO:0000313" key="3">
    <source>
        <dbReference type="Proteomes" id="UP000438429"/>
    </source>
</evidence>
<dbReference type="InterPro" id="IPR042566">
    <property type="entry name" value="L1_C"/>
</dbReference>
<dbReference type="AlphaFoldDB" id="A0A6A4RT13"/>
<dbReference type="Gene3D" id="3.30.250.20">
    <property type="entry name" value="L1 transposable element, C-terminal domain"/>
    <property type="match status" value="1"/>
</dbReference>
<evidence type="ECO:0000313" key="2">
    <source>
        <dbReference type="EMBL" id="KAF0023439.1"/>
    </source>
</evidence>
<protein>
    <recommendedName>
        <fullName evidence="1">Tc1-like transposase DDE domain-containing protein</fullName>
    </recommendedName>
</protein>
<dbReference type="InterPro" id="IPR038717">
    <property type="entry name" value="Tc1-like_DDE_dom"/>
</dbReference>
<dbReference type="InterPro" id="IPR036397">
    <property type="entry name" value="RNaseH_sf"/>
</dbReference>
<comment type="caution">
    <text evidence="2">The sequence shown here is derived from an EMBL/GenBank/DDBJ whole genome shotgun (WGS) entry which is preliminary data.</text>
</comment>
<dbReference type="PANTHER" id="PTHR47326">
    <property type="entry name" value="TRANSPOSABLE ELEMENT TC3 TRANSPOSASE-LIKE PROTEIN"/>
    <property type="match status" value="1"/>
</dbReference>
<proteinExistence type="predicted"/>
<name>A0A6A4RT13_SCOMX</name>
<dbReference type="Pfam" id="PF13358">
    <property type="entry name" value="DDE_3"/>
    <property type="match status" value="1"/>
</dbReference>
<feature type="domain" description="Tc1-like transposase DDE" evidence="1">
    <location>
        <begin position="157"/>
        <end position="222"/>
    </location>
</feature>
<dbReference type="Proteomes" id="UP000438429">
    <property type="component" value="Unassembled WGS sequence"/>
</dbReference>
<dbReference type="GO" id="GO:0003676">
    <property type="term" value="F:nucleic acid binding"/>
    <property type="evidence" value="ECO:0007669"/>
    <property type="project" value="InterPro"/>
</dbReference>
<dbReference type="Gene3D" id="3.30.420.10">
    <property type="entry name" value="Ribonuclease H-like superfamily/Ribonuclease H"/>
    <property type="match status" value="1"/>
</dbReference>
<evidence type="ECO:0000259" key="1">
    <source>
        <dbReference type="Pfam" id="PF13358"/>
    </source>
</evidence>
<reference evidence="2 3" key="1">
    <citation type="submission" date="2019-06" db="EMBL/GenBank/DDBJ databases">
        <title>Draft genomes of female and male turbot (Scophthalmus maximus).</title>
        <authorList>
            <person name="Xu H."/>
            <person name="Xu X.-W."/>
            <person name="Shao C."/>
            <person name="Chen S."/>
        </authorList>
    </citation>
    <scope>NUCLEOTIDE SEQUENCE [LARGE SCALE GENOMIC DNA]</scope>
    <source>
        <strain evidence="2">Ysfricsl-2016a</strain>
        <tissue evidence="2">Blood</tissue>
    </source>
</reference>
<sequence length="269" mass="30924">MQAARKKGKILFEGHHVMFFHDISTELHKKRKRFNDVKQRLCDLKIDYSFMYPAKLRLLHEGKPHVFADPAGKALIAGDFNCTLDTKLDRSSGVDSSHVQRRKKLLQRQQGGVGLLVWAGIIKDELVGPFRVEDGLKINSQNYCQFLEDTFFTQWYRKKPASFKKTMIFMQDNAPSHASKYSNAWLASKGLKDDRKMTWPPSSPDLNPIENLWALLKREIYHEGKQYTSLNSVWEAVVAAARKVDRQQIKKLTDSMDGRLVTVIEKKGG</sequence>
<dbReference type="EMBL" id="VEVO01000022">
    <property type="protein sequence ID" value="KAF0023439.1"/>
    <property type="molecule type" value="Genomic_DNA"/>
</dbReference>
<organism evidence="2 3">
    <name type="scientific">Scophthalmus maximus</name>
    <name type="common">Turbot</name>
    <name type="synonym">Psetta maxima</name>
    <dbReference type="NCBI Taxonomy" id="52904"/>
    <lineage>
        <taxon>Eukaryota</taxon>
        <taxon>Metazoa</taxon>
        <taxon>Chordata</taxon>
        <taxon>Craniata</taxon>
        <taxon>Vertebrata</taxon>
        <taxon>Euteleostomi</taxon>
        <taxon>Actinopterygii</taxon>
        <taxon>Neopterygii</taxon>
        <taxon>Teleostei</taxon>
        <taxon>Neoteleostei</taxon>
        <taxon>Acanthomorphata</taxon>
        <taxon>Carangaria</taxon>
        <taxon>Pleuronectiformes</taxon>
        <taxon>Pleuronectoidei</taxon>
        <taxon>Scophthalmidae</taxon>
        <taxon>Scophthalmus</taxon>
    </lineage>
</organism>
<gene>
    <name evidence="2" type="ORF">F2P81_024069</name>
</gene>
<accession>A0A6A4RT13</accession>